<organism evidence="2">
    <name type="scientific">Metarhizium acridum (strain CQMa 102)</name>
    <dbReference type="NCBI Taxonomy" id="655827"/>
    <lineage>
        <taxon>Eukaryota</taxon>
        <taxon>Fungi</taxon>
        <taxon>Dikarya</taxon>
        <taxon>Ascomycota</taxon>
        <taxon>Pezizomycotina</taxon>
        <taxon>Sordariomycetes</taxon>
        <taxon>Hypocreomycetidae</taxon>
        <taxon>Hypocreales</taxon>
        <taxon>Clavicipitaceae</taxon>
        <taxon>Metarhizium</taxon>
    </lineage>
</organism>
<dbReference type="AlphaFoldDB" id="E9DXY4"/>
<protein>
    <submittedName>
        <fullName evidence="1">Uncharacterized protein</fullName>
    </submittedName>
</protein>
<sequence length="170" mass="18390">MKRKPLASRLDPCVVIPRVCGDPSQYKCVGKTFTRCYAPALGALGVPQAQFIAFIDALNVHKRGNKAFTYIAQAGSAVKLVGDFDPTGFTKLAGALVQPAGTAVFWGSVSGPTSRKVGYPKRVNETLFNPVGLTARIINFKELPNLLSLPPMPIFWIRCTLDPLSLPRTT</sequence>
<dbReference type="EMBL" id="GL698481">
    <property type="protein sequence ID" value="EFY91597.1"/>
    <property type="molecule type" value="Genomic_DNA"/>
</dbReference>
<dbReference type="PANTHER" id="PTHR38887">
    <property type="entry name" value="CHROMOSOME 21, WHOLE GENOME SHOTGUN SEQUENCE"/>
    <property type="match status" value="1"/>
</dbReference>
<evidence type="ECO:0000313" key="1">
    <source>
        <dbReference type="EMBL" id="EFY91597.1"/>
    </source>
</evidence>
<dbReference type="OrthoDB" id="4937136at2759"/>
<gene>
    <name evidence="1" type="ORF">MAC_02482</name>
</gene>
<dbReference type="InParanoid" id="E9DXY4"/>
<dbReference type="InterPro" id="IPR053221">
    <property type="entry name" value="Burnettramic_acid_biosynth"/>
</dbReference>
<keyword evidence="2" id="KW-1185">Reference proteome</keyword>
<reference evidence="1 2" key="1">
    <citation type="journal article" date="2011" name="PLoS Genet.">
        <title>Genome sequencing and comparative transcriptomics of the model entomopathogenic fungi Metarhizium anisopliae and M. acridum.</title>
        <authorList>
            <person name="Gao Q."/>
            <person name="Jin K."/>
            <person name="Ying S.H."/>
            <person name="Zhang Y."/>
            <person name="Xiao G."/>
            <person name="Shang Y."/>
            <person name="Duan Z."/>
            <person name="Hu X."/>
            <person name="Xie X.Q."/>
            <person name="Zhou G."/>
            <person name="Peng G."/>
            <person name="Luo Z."/>
            <person name="Huang W."/>
            <person name="Wang B."/>
            <person name="Fang W."/>
            <person name="Wang S."/>
            <person name="Zhong Y."/>
            <person name="Ma L.J."/>
            <person name="St Leger R.J."/>
            <person name="Zhao G.P."/>
            <person name="Pei Y."/>
            <person name="Feng M.G."/>
            <person name="Xia Y."/>
            <person name="Wang C."/>
        </authorList>
    </citation>
    <scope>NUCLEOTIDE SEQUENCE [LARGE SCALE GENOMIC DNA]</scope>
    <source>
        <strain evidence="1 2">CQMa 102</strain>
    </source>
</reference>
<dbReference type="GeneID" id="19246793"/>
<dbReference type="Proteomes" id="UP000002499">
    <property type="component" value="Unassembled WGS sequence"/>
</dbReference>
<dbReference type="PANTHER" id="PTHR38887:SF1">
    <property type="entry name" value="RAS MODIFICATION PROTEIN ERF4"/>
    <property type="match status" value="1"/>
</dbReference>
<name>E9DXY4_METAQ</name>
<dbReference type="eggNOG" id="ENOG502R0W3">
    <property type="taxonomic scope" value="Eukaryota"/>
</dbReference>
<proteinExistence type="predicted"/>
<dbReference type="STRING" id="655827.E9DXY4"/>
<dbReference type="HOGENOM" id="CLU_1571004_0_0_1"/>
<dbReference type="KEGG" id="maw:19246793"/>
<accession>E9DXY4</accession>
<evidence type="ECO:0000313" key="2">
    <source>
        <dbReference type="Proteomes" id="UP000002499"/>
    </source>
</evidence>